<evidence type="ECO:0000256" key="5">
    <source>
        <dbReference type="ARBA" id="ARBA00019933"/>
    </source>
</evidence>
<reference evidence="17 18" key="1">
    <citation type="submission" date="2021-02" db="EMBL/GenBank/DDBJ databases">
        <title>Genome assembly of Pseudopithomyces chartarum.</title>
        <authorList>
            <person name="Jauregui R."/>
            <person name="Singh J."/>
            <person name="Voisey C."/>
        </authorList>
    </citation>
    <scope>NUCLEOTIDE SEQUENCE [LARGE SCALE GENOMIC DNA]</scope>
    <source>
        <strain evidence="17 18">AGR01</strain>
    </source>
</reference>
<dbReference type="FunFam" id="3.30.420.40:FF:000020">
    <property type="entry name" value="Chaperone protein HscA homolog"/>
    <property type="match status" value="1"/>
</dbReference>
<dbReference type="FunFam" id="3.90.640.10:FF:000002">
    <property type="entry name" value="Heat shock 70 kDa"/>
    <property type="match status" value="1"/>
</dbReference>
<evidence type="ECO:0000256" key="13">
    <source>
        <dbReference type="ARBA" id="ARBA00048056"/>
    </source>
</evidence>
<keyword evidence="18" id="KW-1185">Reference proteome</keyword>
<evidence type="ECO:0000313" key="17">
    <source>
        <dbReference type="EMBL" id="KAK3215749.1"/>
    </source>
</evidence>
<dbReference type="InterPro" id="IPR042050">
    <property type="entry name" value="BIP_NBD"/>
</dbReference>
<proteinExistence type="inferred from homology"/>
<dbReference type="Pfam" id="PF00012">
    <property type="entry name" value="HSP70"/>
    <property type="match status" value="1"/>
</dbReference>
<dbReference type="FunFam" id="1.20.1270.10:FF:000009">
    <property type="entry name" value="DnaK-type molecular chaperone BiP"/>
    <property type="match status" value="1"/>
</dbReference>
<dbReference type="PANTHER" id="PTHR19375">
    <property type="entry name" value="HEAT SHOCK PROTEIN 70KDA"/>
    <property type="match status" value="1"/>
</dbReference>
<evidence type="ECO:0000256" key="4">
    <source>
        <dbReference type="ARBA" id="ARBA00012554"/>
    </source>
</evidence>
<dbReference type="Gene3D" id="1.20.1270.10">
    <property type="match status" value="1"/>
</dbReference>
<keyword evidence="16" id="KW-0175">Coiled coil</keyword>
<dbReference type="NCBIfam" id="NF001413">
    <property type="entry name" value="PRK00290.1"/>
    <property type="match status" value="1"/>
</dbReference>
<dbReference type="EMBL" id="WVTA01000002">
    <property type="protein sequence ID" value="KAK3215749.1"/>
    <property type="molecule type" value="Genomic_DNA"/>
</dbReference>
<dbReference type="SUPFAM" id="SSF100934">
    <property type="entry name" value="Heat shock protein 70kD (HSP70), C-terminal subdomain"/>
    <property type="match status" value="1"/>
</dbReference>
<dbReference type="PROSITE" id="PS00329">
    <property type="entry name" value="HSP70_2"/>
    <property type="match status" value="1"/>
</dbReference>
<protein>
    <recommendedName>
        <fullName evidence="14">Endoplasmic reticulum chaperone BIP</fullName>
        <ecNumber evidence="4">3.6.4.10</ecNumber>
    </recommendedName>
    <alternativeName>
        <fullName evidence="5">Endoplasmic reticulum chaperone BiP</fullName>
    </alternativeName>
    <alternativeName>
        <fullName evidence="12">Immunoglobulin heavy chain-binding protein homolog</fullName>
    </alternativeName>
</protein>
<organism evidence="17 18">
    <name type="scientific">Pseudopithomyces chartarum</name>
    <dbReference type="NCBI Taxonomy" id="1892770"/>
    <lineage>
        <taxon>Eukaryota</taxon>
        <taxon>Fungi</taxon>
        <taxon>Dikarya</taxon>
        <taxon>Ascomycota</taxon>
        <taxon>Pezizomycotina</taxon>
        <taxon>Dothideomycetes</taxon>
        <taxon>Pleosporomycetidae</taxon>
        <taxon>Pleosporales</taxon>
        <taxon>Massarineae</taxon>
        <taxon>Didymosphaeriaceae</taxon>
        <taxon>Pseudopithomyces</taxon>
    </lineage>
</organism>
<dbReference type="InterPro" id="IPR018181">
    <property type="entry name" value="Heat_shock_70_CS"/>
</dbReference>
<dbReference type="Gene3D" id="3.90.640.10">
    <property type="entry name" value="Actin, Chain A, domain 4"/>
    <property type="match status" value="1"/>
</dbReference>
<comment type="function">
    <text evidence="1">Probably plays a role in facilitating the assembly of multimeric protein complexes inside the ER. Is required for secretory polypeptide translocation. May physically associate with SEC63 protein in the endoplasmic reticulum and this interaction may be regulated by ATP hydrolysis.</text>
</comment>
<evidence type="ECO:0000256" key="16">
    <source>
        <dbReference type="SAM" id="Coils"/>
    </source>
</evidence>
<comment type="similarity">
    <text evidence="3 15">Belongs to the heat shock protein 70 family.</text>
</comment>
<evidence type="ECO:0000256" key="1">
    <source>
        <dbReference type="ARBA" id="ARBA00002226"/>
    </source>
</evidence>
<dbReference type="Gene3D" id="3.30.30.30">
    <property type="match status" value="1"/>
</dbReference>
<gene>
    <name evidence="17" type="ORF">GRF29_8g938299</name>
</gene>
<dbReference type="FunFam" id="3.30.30.30:FF:000001">
    <property type="entry name" value="heat shock 70 kDa protein-like"/>
    <property type="match status" value="1"/>
</dbReference>
<evidence type="ECO:0000256" key="11">
    <source>
        <dbReference type="ARBA" id="ARBA00023016"/>
    </source>
</evidence>
<name>A0AAN6M3L0_9PLEO</name>
<comment type="subcellular location">
    <subcellularLocation>
        <location evidence="2">Endoplasmic reticulum lumen</location>
    </subcellularLocation>
</comment>
<dbReference type="Proteomes" id="UP001280581">
    <property type="component" value="Unassembled WGS sequence"/>
</dbReference>
<dbReference type="GO" id="GO:0005788">
    <property type="term" value="C:endoplasmic reticulum lumen"/>
    <property type="evidence" value="ECO:0007669"/>
    <property type="project" value="UniProtKB-SubCell"/>
</dbReference>
<evidence type="ECO:0000313" key="18">
    <source>
        <dbReference type="Proteomes" id="UP001280581"/>
    </source>
</evidence>
<feature type="coiled-coil region" evidence="16">
    <location>
        <begin position="550"/>
        <end position="577"/>
    </location>
</feature>
<dbReference type="Gene3D" id="2.60.34.10">
    <property type="entry name" value="Substrate Binding Domain Of DNAk, Chain A, domain 1"/>
    <property type="match status" value="1"/>
</dbReference>
<keyword evidence="10 15" id="KW-0067">ATP-binding</keyword>
<dbReference type="PRINTS" id="PR00301">
    <property type="entry name" value="HEATSHOCK70"/>
</dbReference>
<evidence type="ECO:0000256" key="14">
    <source>
        <dbReference type="ARBA" id="ARBA00069311"/>
    </source>
</evidence>
<dbReference type="AlphaFoldDB" id="A0AAN6M3L0"/>
<dbReference type="InterPro" id="IPR029047">
    <property type="entry name" value="HSP70_peptide-bd_sf"/>
</dbReference>
<keyword evidence="9" id="KW-0256">Endoplasmic reticulum</keyword>
<accession>A0AAN6M3L0</accession>
<evidence type="ECO:0000256" key="8">
    <source>
        <dbReference type="ARBA" id="ARBA00022801"/>
    </source>
</evidence>
<dbReference type="PROSITE" id="PS00297">
    <property type="entry name" value="HSP70_1"/>
    <property type="match status" value="1"/>
</dbReference>
<comment type="caution">
    <text evidence="17">The sequence shown here is derived from an EMBL/GenBank/DDBJ whole genome shotgun (WGS) entry which is preliminary data.</text>
</comment>
<feature type="coiled-coil region" evidence="16">
    <location>
        <begin position="298"/>
        <end position="325"/>
    </location>
</feature>
<dbReference type="InterPro" id="IPR029048">
    <property type="entry name" value="HSP70_C_sf"/>
</dbReference>
<dbReference type="FunFam" id="3.30.420.40:FF:000026">
    <property type="entry name" value="Heat shock protein 70"/>
    <property type="match status" value="1"/>
</dbReference>
<dbReference type="InterPro" id="IPR043129">
    <property type="entry name" value="ATPase_NBD"/>
</dbReference>
<evidence type="ECO:0000256" key="12">
    <source>
        <dbReference type="ARBA" id="ARBA00031728"/>
    </source>
</evidence>
<dbReference type="CDD" id="cd10241">
    <property type="entry name" value="ASKHA_NBD_HSP70_BiP"/>
    <property type="match status" value="1"/>
</dbReference>
<dbReference type="SUPFAM" id="SSF53067">
    <property type="entry name" value="Actin-like ATPase domain"/>
    <property type="match status" value="2"/>
</dbReference>
<keyword evidence="8" id="KW-0378">Hydrolase</keyword>
<keyword evidence="6" id="KW-0732">Signal</keyword>
<evidence type="ECO:0000256" key="10">
    <source>
        <dbReference type="ARBA" id="ARBA00022840"/>
    </source>
</evidence>
<dbReference type="EC" id="3.6.4.10" evidence="4"/>
<evidence type="ECO:0000256" key="9">
    <source>
        <dbReference type="ARBA" id="ARBA00022824"/>
    </source>
</evidence>
<sequence>MARRRRTSPTRSRKTWTIGIYMALVLFAGLFFTARAEAPPPSSQTDLTGPVIGIDLGTTYSCVGVMKNGRVEIIANDQGNRITPSWVAFTDEERLIGDAAKNQFSTNPQRTIYDVKRLIGRKYSDKEVQSDVKTFPFEVVSSKGSPKVRVDVHGDQKDFSPEEVSAMILGKMKSIAEEYLGEKVVNAVVTVPAYFNDAQRTATKNAGAIAGLNVLRVLNEPTAAALAYGLDKTEKSERTVLVYDLGGGTFDVSILTMDDGVFEVLSTAGDTHLGGEDFDQQVVDYFVAKYNKENDVQIQKDAKTMSKLKREVERAKRTLSSQKTTKIEIESFHQGKDFSETLTRARFEELNDKLFKKTLKPVERTLKDAKLRKIDIDDIVLVGGSTRIPKVQSMLEQFFGKPIRKDVNPDEAVAYGAAVQGGVLVGEEGTENHLLIDVTPLTLGIETTGGVMTHLIDRNTQIPTRKSQIFSTASDNQPVVSIQVFEGERSLTKDNRLLGKFDLQDIPPAPRGVPQIEVVFEVDSNGILKVSAHDKGTGKSQSVTITNDRERLSQKEIDRLIAEAEKFEEQDKAVREKIEARHGLENYVFSLKNQANDESGLGSKIDDDEKKELLDAVEEARQWLEENKSSATAEEFEEQKEMLSNVAYPITSKLYGGAEHDDDSFSHDEL</sequence>
<dbReference type="SUPFAM" id="SSF100920">
    <property type="entry name" value="Heat shock protein 70kD (HSP70), peptide-binding domain"/>
    <property type="match status" value="1"/>
</dbReference>
<evidence type="ECO:0000256" key="15">
    <source>
        <dbReference type="RuleBase" id="RU003322"/>
    </source>
</evidence>
<dbReference type="FunFam" id="2.60.34.10:FF:000002">
    <property type="entry name" value="Heat shock 70 kDa"/>
    <property type="match status" value="1"/>
</dbReference>
<dbReference type="GO" id="GO:0140662">
    <property type="term" value="F:ATP-dependent protein folding chaperone"/>
    <property type="evidence" value="ECO:0007669"/>
    <property type="project" value="InterPro"/>
</dbReference>
<dbReference type="InterPro" id="IPR013126">
    <property type="entry name" value="Hsp_70_fam"/>
</dbReference>
<keyword evidence="7 15" id="KW-0547">Nucleotide-binding</keyword>
<comment type="catalytic activity">
    <reaction evidence="13">
        <text>ATP + H2O = ADP + phosphate + H(+)</text>
        <dbReference type="Rhea" id="RHEA:13065"/>
        <dbReference type="ChEBI" id="CHEBI:15377"/>
        <dbReference type="ChEBI" id="CHEBI:15378"/>
        <dbReference type="ChEBI" id="CHEBI:30616"/>
        <dbReference type="ChEBI" id="CHEBI:43474"/>
        <dbReference type="ChEBI" id="CHEBI:456216"/>
        <dbReference type="EC" id="3.6.4.10"/>
    </reaction>
</comment>
<evidence type="ECO:0000256" key="2">
    <source>
        <dbReference type="ARBA" id="ARBA00004319"/>
    </source>
</evidence>
<evidence type="ECO:0000256" key="3">
    <source>
        <dbReference type="ARBA" id="ARBA00007381"/>
    </source>
</evidence>
<dbReference type="PROSITE" id="PS01036">
    <property type="entry name" value="HSP70_3"/>
    <property type="match status" value="1"/>
</dbReference>
<evidence type="ECO:0000256" key="6">
    <source>
        <dbReference type="ARBA" id="ARBA00022729"/>
    </source>
</evidence>
<dbReference type="GO" id="GO:0005524">
    <property type="term" value="F:ATP binding"/>
    <property type="evidence" value="ECO:0007669"/>
    <property type="project" value="UniProtKB-KW"/>
</dbReference>
<dbReference type="GO" id="GO:0016787">
    <property type="term" value="F:hydrolase activity"/>
    <property type="evidence" value="ECO:0007669"/>
    <property type="project" value="UniProtKB-KW"/>
</dbReference>
<dbReference type="Gene3D" id="3.30.420.40">
    <property type="match status" value="2"/>
</dbReference>
<evidence type="ECO:0000256" key="7">
    <source>
        <dbReference type="ARBA" id="ARBA00022741"/>
    </source>
</evidence>
<keyword evidence="11" id="KW-0346">Stress response</keyword>